<feature type="region of interest" description="Disordered" evidence="10">
    <location>
        <begin position="1"/>
        <end position="20"/>
    </location>
</feature>
<evidence type="ECO:0000259" key="12">
    <source>
        <dbReference type="Pfam" id="PF07732"/>
    </source>
</evidence>
<comment type="catalytic activity">
    <reaction evidence="9">
        <text>4 Cu(+) + O2 + 4 H(+) = 4 Cu(2+) + 2 H2O</text>
        <dbReference type="Rhea" id="RHEA:30083"/>
        <dbReference type="ChEBI" id="CHEBI:15377"/>
        <dbReference type="ChEBI" id="CHEBI:15378"/>
        <dbReference type="ChEBI" id="CHEBI:15379"/>
        <dbReference type="ChEBI" id="CHEBI:29036"/>
        <dbReference type="ChEBI" id="CHEBI:49552"/>
        <dbReference type="EC" id="1.16.3.4"/>
    </reaction>
    <physiologicalReaction direction="left-to-right" evidence="9">
        <dbReference type="Rhea" id="RHEA:30084"/>
    </physiologicalReaction>
</comment>
<comment type="subunit">
    <text evidence="2">Monomer.</text>
</comment>
<dbReference type="Proteomes" id="UP001209083">
    <property type="component" value="Chromosome"/>
</dbReference>
<feature type="region of interest" description="Disordered" evidence="10">
    <location>
        <begin position="188"/>
        <end position="212"/>
    </location>
</feature>
<dbReference type="InterPro" id="IPR002355">
    <property type="entry name" value="Cu_oxidase_Cu_BS"/>
</dbReference>
<feature type="domain" description="Plastocyanin-like" evidence="12">
    <location>
        <begin position="223"/>
        <end position="264"/>
    </location>
</feature>
<evidence type="ECO:0000313" key="14">
    <source>
        <dbReference type="Proteomes" id="UP001209083"/>
    </source>
</evidence>
<dbReference type="InterPro" id="IPR008972">
    <property type="entry name" value="Cupredoxin"/>
</dbReference>
<protein>
    <recommendedName>
        <fullName evidence="6">Multicopper oxidase CueO</fullName>
        <ecNumber evidence="5">1.16.3.4</ecNumber>
    </recommendedName>
    <alternativeName>
        <fullName evidence="7">Copper efflux oxidase</fullName>
    </alternativeName>
    <alternativeName>
        <fullName evidence="8">Cuprous oxidase</fullName>
    </alternativeName>
</protein>
<dbReference type="EMBL" id="CP090958">
    <property type="protein sequence ID" value="WGW13682.1"/>
    <property type="molecule type" value="Genomic_DNA"/>
</dbReference>
<evidence type="ECO:0000256" key="9">
    <source>
        <dbReference type="ARBA" id="ARBA00048092"/>
    </source>
</evidence>
<evidence type="ECO:0000256" key="6">
    <source>
        <dbReference type="ARBA" id="ARBA00041027"/>
    </source>
</evidence>
<dbReference type="PANTHER" id="PTHR48267">
    <property type="entry name" value="CUPREDOXIN SUPERFAMILY PROTEIN"/>
    <property type="match status" value="1"/>
</dbReference>
<evidence type="ECO:0000256" key="3">
    <source>
        <dbReference type="ARBA" id="ARBA00022723"/>
    </source>
</evidence>
<evidence type="ECO:0000256" key="1">
    <source>
        <dbReference type="ARBA" id="ARBA00010609"/>
    </source>
</evidence>
<evidence type="ECO:0000256" key="4">
    <source>
        <dbReference type="ARBA" id="ARBA00023002"/>
    </source>
</evidence>
<dbReference type="SUPFAM" id="SSF49503">
    <property type="entry name" value="Cupredoxins"/>
    <property type="match status" value="3"/>
</dbReference>
<comment type="similarity">
    <text evidence="1">Belongs to the multicopper oxidase family.</text>
</comment>
<evidence type="ECO:0000256" key="5">
    <source>
        <dbReference type="ARBA" id="ARBA00038978"/>
    </source>
</evidence>
<gene>
    <name evidence="13" type="ORF">LWF01_07970</name>
</gene>
<name>A0ABY8QXE6_9MICO</name>
<feature type="domain" description="Plastocyanin-like" evidence="12">
    <location>
        <begin position="107"/>
        <end position="165"/>
    </location>
</feature>
<proteinExistence type="inferred from homology"/>
<evidence type="ECO:0000256" key="10">
    <source>
        <dbReference type="SAM" id="MobiDB-lite"/>
    </source>
</evidence>
<keyword evidence="3" id="KW-0479">Metal-binding</keyword>
<sequence length="570" mass="62202">MTPASSVGSARLGIQTGPSGSLSRRRLLGLGITAGIGVTVAGGLAGCSTAFAPKQGVSGQTGKVLKSQIDLPQPFSIALPLPAVLTPDGIQDGKTRYTLTQREADVEIVPGFATTIWGYDGTFPGPTIEARRGEPIVVRVSNELAVPTSTHLHGGVVAPESDGYPTDLLVPTRFKGRVDAAMLAMHKRAQVQGQQDGSSAHQHPTDAPAEPDPKIWTLHRVAKDYHYACDQAASTLWYHDHRMDFSAPQVWKGLVGSFLIRDAEEEALNLPTADQELLLVICDRSFDADGQFAYPALDPTLTELSGVQDDYMDGVLGDVILVNGVPWPVAKVSNTRHRLRLLNASNARQYDLTLSVNGESVPISQIGSDAGLLARPQRLDSVPMSPAERFDVVVDFGTFPVGTEVVLENTLATGDSGKVMKFIIDEAKDDRSELPDVLVKDFEQLRRQDAQKTRLFDFRMTAERMWVINGEAFDPSAAGTRVERDTVELWRLTSDFNHPVHLHLGHFQVLTRDGREPAPADAGWKDTVNVTPYGVTEVLVKFTKFEGRYMLHCHNLEHEDMAMMANVDVV</sequence>
<reference evidence="13 14" key="1">
    <citation type="submission" date="2023-05" db="EMBL/GenBank/DDBJ databases">
        <title>Lithophilousrod everest ZFBP1038 complete genpme.</title>
        <authorList>
            <person name="Tian M."/>
        </authorList>
    </citation>
    <scope>NUCLEOTIDE SEQUENCE [LARGE SCALE GENOMIC DNA]</scope>
    <source>
        <strain evidence="13 14">ZFBP1038</strain>
    </source>
</reference>
<dbReference type="InterPro" id="IPR045087">
    <property type="entry name" value="Cu-oxidase_fam"/>
</dbReference>
<evidence type="ECO:0000256" key="2">
    <source>
        <dbReference type="ARBA" id="ARBA00011245"/>
    </source>
</evidence>
<dbReference type="Gene3D" id="2.60.40.420">
    <property type="entry name" value="Cupredoxins - blue copper proteins"/>
    <property type="match status" value="3"/>
</dbReference>
<keyword evidence="14" id="KW-1185">Reference proteome</keyword>
<evidence type="ECO:0000256" key="8">
    <source>
        <dbReference type="ARBA" id="ARBA00043090"/>
    </source>
</evidence>
<dbReference type="PROSITE" id="PS51318">
    <property type="entry name" value="TAT"/>
    <property type="match status" value="1"/>
</dbReference>
<dbReference type="Pfam" id="PF07732">
    <property type="entry name" value="Cu-oxidase_3"/>
    <property type="match status" value="2"/>
</dbReference>
<feature type="compositionally biased region" description="Polar residues" evidence="10">
    <location>
        <begin position="191"/>
        <end position="202"/>
    </location>
</feature>
<accession>A0ABY8QXE6</accession>
<dbReference type="InterPro" id="IPR011706">
    <property type="entry name" value="Cu-oxidase_C"/>
</dbReference>
<dbReference type="EC" id="1.16.3.4" evidence="5"/>
<dbReference type="Pfam" id="PF07731">
    <property type="entry name" value="Cu-oxidase_2"/>
    <property type="match status" value="1"/>
</dbReference>
<dbReference type="PROSITE" id="PS00080">
    <property type="entry name" value="MULTICOPPER_OXIDASE2"/>
    <property type="match status" value="1"/>
</dbReference>
<evidence type="ECO:0000313" key="13">
    <source>
        <dbReference type="EMBL" id="WGW13682.1"/>
    </source>
</evidence>
<dbReference type="InterPro" id="IPR006311">
    <property type="entry name" value="TAT_signal"/>
</dbReference>
<dbReference type="InterPro" id="IPR011707">
    <property type="entry name" value="Cu-oxidase-like_N"/>
</dbReference>
<evidence type="ECO:0000259" key="11">
    <source>
        <dbReference type="Pfam" id="PF07731"/>
    </source>
</evidence>
<organism evidence="13 14">
    <name type="scientific">Saxibacter everestensis</name>
    <dbReference type="NCBI Taxonomy" id="2909229"/>
    <lineage>
        <taxon>Bacteria</taxon>
        <taxon>Bacillati</taxon>
        <taxon>Actinomycetota</taxon>
        <taxon>Actinomycetes</taxon>
        <taxon>Micrococcales</taxon>
        <taxon>Brevibacteriaceae</taxon>
        <taxon>Saxibacter</taxon>
    </lineage>
</organism>
<keyword evidence="4" id="KW-0560">Oxidoreductase</keyword>
<dbReference type="RefSeq" id="WP_349640505.1">
    <property type="nucleotide sequence ID" value="NZ_CP090958.1"/>
</dbReference>
<evidence type="ECO:0000256" key="7">
    <source>
        <dbReference type="ARBA" id="ARBA00042896"/>
    </source>
</evidence>
<feature type="domain" description="Plastocyanin-like" evidence="11">
    <location>
        <begin position="458"/>
        <end position="569"/>
    </location>
</feature>
<dbReference type="PANTHER" id="PTHR48267:SF1">
    <property type="entry name" value="BILIRUBIN OXIDASE"/>
    <property type="match status" value="1"/>
</dbReference>